<feature type="non-terminal residue" evidence="3">
    <location>
        <position position="120"/>
    </location>
</feature>
<keyword evidence="1" id="KW-0479">Metal-binding</keyword>
<keyword evidence="4" id="KW-1185">Reference proteome</keyword>
<dbReference type="PANTHER" id="PTHR13944">
    <property type="entry name" value="AGAP007712-PA"/>
    <property type="match status" value="1"/>
</dbReference>
<organism evidence="3 4">
    <name type="scientific">Cirrhinus mrigala</name>
    <name type="common">Mrigala</name>
    <dbReference type="NCBI Taxonomy" id="683832"/>
    <lineage>
        <taxon>Eukaryota</taxon>
        <taxon>Metazoa</taxon>
        <taxon>Chordata</taxon>
        <taxon>Craniata</taxon>
        <taxon>Vertebrata</taxon>
        <taxon>Euteleostomi</taxon>
        <taxon>Actinopterygii</taxon>
        <taxon>Neopterygii</taxon>
        <taxon>Teleostei</taxon>
        <taxon>Ostariophysi</taxon>
        <taxon>Cypriniformes</taxon>
        <taxon>Cyprinidae</taxon>
        <taxon>Labeoninae</taxon>
        <taxon>Labeonini</taxon>
        <taxon>Cirrhinus</taxon>
    </lineage>
</organism>
<accession>A0ABD0R441</accession>
<proteinExistence type="predicted"/>
<gene>
    <name evidence="3" type="ORF">M9458_011567</name>
</gene>
<evidence type="ECO:0000259" key="2">
    <source>
        <dbReference type="PROSITE" id="PS50010"/>
    </source>
</evidence>
<keyword evidence="1" id="KW-0863">Zinc-finger</keyword>
<name>A0ABD0R441_CIRMR</name>
<dbReference type="Gene3D" id="1.20.900.10">
    <property type="entry name" value="Dbl homology (DH) domain"/>
    <property type="match status" value="1"/>
</dbReference>
<dbReference type="PANTHER" id="PTHR13944:SF22">
    <property type="entry name" value="RHO GUANINE NUCLEOTIDE EXCHANGE FACTOR 28"/>
    <property type="match status" value="1"/>
</dbReference>
<dbReference type="InterPro" id="IPR051632">
    <property type="entry name" value="Rho_GEF"/>
</dbReference>
<feature type="domain" description="DH" evidence="2">
    <location>
        <begin position="37"/>
        <end position="120"/>
    </location>
</feature>
<evidence type="ECO:0000313" key="4">
    <source>
        <dbReference type="Proteomes" id="UP001529510"/>
    </source>
</evidence>
<dbReference type="PROSITE" id="PS50010">
    <property type="entry name" value="DH_2"/>
    <property type="match status" value="1"/>
</dbReference>
<reference evidence="3 4" key="1">
    <citation type="submission" date="2024-05" db="EMBL/GenBank/DDBJ databases">
        <title>Genome sequencing and assembly of Indian major carp, Cirrhinus mrigala (Hamilton, 1822).</title>
        <authorList>
            <person name="Mohindra V."/>
            <person name="Chowdhury L.M."/>
            <person name="Lal K."/>
            <person name="Jena J.K."/>
        </authorList>
    </citation>
    <scope>NUCLEOTIDE SEQUENCE [LARGE SCALE GENOMIC DNA]</scope>
    <source>
        <strain evidence="3">CM1030</strain>
        <tissue evidence="3">Blood</tissue>
    </source>
</reference>
<dbReference type="InterPro" id="IPR000219">
    <property type="entry name" value="DH_dom"/>
</dbReference>
<keyword evidence="1" id="KW-0862">Zinc</keyword>
<feature type="non-terminal residue" evidence="3">
    <location>
        <position position="1"/>
    </location>
</feature>
<sequence>SPLQNELVMNAVDLEAESWSLAVEPLFCKMQEKRIIKRQDVIYEFMQTELHHVQTLTIMAEVFRRGMREEVGLDADIIDELLLLHRDFLSAMRERRQSCIQPNSSKNYLIHRVGDIFLQQ</sequence>
<dbReference type="EMBL" id="JAMKFB020000005">
    <property type="protein sequence ID" value="KAL0193271.1"/>
    <property type="molecule type" value="Genomic_DNA"/>
</dbReference>
<comment type="caution">
    <text evidence="3">The sequence shown here is derived from an EMBL/GenBank/DDBJ whole genome shotgun (WGS) entry which is preliminary data.</text>
</comment>
<dbReference type="SUPFAM" id="SSF48065">
    <property type="entry name" value="DBL homology domain (DH-domain)"/>
    <property type="match status" value="1"/>
</dbReference>
<evidence type="ECO:0000256" key="1">
    <source>
        <dbReference type="ARBA" id="ARBA00022771"/>
    </source>
</evidence>
<dbReference type="Proteomes" id="UP001529510">
    <property type="component" value="Unassembled WGS sequence"/>
</dbReference>
<dbReference type="GO" id="GO:0008270">
    <property type="term" value="F:zinc ion binding"/>
    <property type="evidence" value="ECO:0007669"/>
    <property type="project" value="UniProtKB-KW"/>
</dbReference>
<dbReference type="AlphaFoldDB" id="A0ABD0R441"/>
<dbReference type="InterPro" id="IPR035899">
    <property type="entry name" value="DBL_dom_sf"/>
</dbReference>
<evidence type="ECO:0000313" key="3">
    <source>
        <dbReference type="EMBL" id="KAL0193271.1"/>
    </source>
</evidence>
<protein>
    <recommendedName>
        <fullName evidence="2">DH domain-containing protein</fullName>
    </recommendedName>
</protein>
<dbReference type="Pfam" id="PF00621">
    <property type="entry name" value="RhoGEF"/>
    <property type="match status" value="1"/>
</dbReference>